<dbReference type="STRING" id="280093.SAMN05443373_1019"/>
<keyword evidence="4" id="KW-1185">Reference proteome</keyword>
<name>A0A1M5I0H6_9FLAO</name>
<dbReference type="RefSeq" id="WP_072937907.1">
    <property type="nucleotide sequence ID" value="NZ_FQWO01000001.1"/>
</dbReference>
<dbReference type="EMBL" id="PVUB01000001">
    <property type="protein sequence ID" value="PRZ27732.1"/>
    <property type="molecule type" value="Genomic_DNA"/>
</dbReference>
<proteinExistence type="predicted"/>
<reference evidence="1 4" key="3">
    <citation type="submission" date="2018-03" db="EMBL/GenBank/DDBJ databases">
        <title>Genomic Encyclopedia of Archaeal and Bacterial Type Strains, Phase II (KMG-II): from individual species to whole genera.</title>
        <authorList>
            <person name="Goeker M."/>
        </authorList>
    </citation>
    <scope>NUCLEOTIDE SEQUENCE [LARGE SCALE GENOMIC DNA]</scope>
    <source>
        <strain evidence="1 4">DSM 17797</strain>
    </source>
</reference>
<dbReference type="Proteomes" id="UP000237771">
    <property type="component" value="Unassembled WGS sequence"/>
</dbReference>
<evidence type="ECO:0000313" key="3">
    <source>
        <dbReference type="Proteomes" id="UP000184384"/>
    </source>
</evidence>
<dbReference type="OrthoDB" id="1202845at2"/>
<dbReference type="EMBL" id="FQWO01000001">
    <property type="protein sequence ID" value="SHG21781.1"/>
    <property type="molecule type" value="Genomic_DNA"/>
</dbReference>
<evidence type="ECO:0000313" key="4">
    <source>
        <dbReference type="Proteomes" id="UP000237771"/>
    </source>
</evidence>
<organism evidence="2 3">
    <name type="scientific">Flavobacterium granuli</name>
    <dbReference type="NCBI Taxonomy" id="280093"/>
    <lineage>
        <taxon>Bacteria</taxon>
        <taxon>Pseudomonadati</taxon>
        <taxon>Bacteroidota</taxon>
        <taxon>Flavobacteriia</taxon>
        <taxon>Flavobacteriales</taxon>
        <taxon>Flavobacteriaceae</taxon>
        <taxon>Flavobacterium</taxon>
    </lineage>
</organism>
<gene>
    <name evidence="1" type="ORF">BC624_1019</name>
    <name evidence="2" type="ORF">SAMN05443373_1019</name>
</gene>
<reference evidence="2" key="2">
    <citation type="submission" date="2016-11" db="EMBL/GenBank/DDBJ databases">
        <authorList>
            <person name="Jaros S."/>
            <person name="Januszkiewicz K."/>
            <person name="Wedrychowicz H."/>
        </authorList>
    </citation>
    <scope>NUCLEOTIDE SEQUENCE [LARGE SCALE GENOMIC DNA]</scope>
    <source>
        <strain evidence="2">DSM 19729</strain>
    </source>
</reference>
<protein>
    <submittedName>
        <fullName evidence="2">Uncharacterized protein</fullName>
    </submittedName>
</protein>
<dbReference type="AlphaFoldDB" id="A0A1M5I0H6"/>
<evidence type="ECO:0000313" key="1">
    <source>
        <dbReference type="EMBL" id="PRZ27732.1"/>
    </source>
</evidence>
<reference evidence="3" key="1">
    <citation type="submission" date="2016-11" db="EMBL/GenBank/DDBJ databases">
        <authorList>
            <person name="Varghese N."/>
            <person name="Submissions S."/>
        </authorList>
    </citation>
    <scope>NUCLEOTIDE SEQUENCE [LARGE SCALE GENOMIC DNA]</scope>
    <source>
        <strain evidence="3">DSM 19729</strain>
    </source>
</reference>
<sequence>METKELRHKLILDFGKFIKDDSKLEVLEGVFDAINQEEISSVVPDEHYHRVSEEREKYLSGINKGSSWEEVEKQLNIKYGF</sequence>
<evidence type="ECO:0000313" key="2">
    <source>
        <dbReference type="EMBL" id="SHG21781.1"/>
    </source>
</evidence>
<dbReference type="Proteomes" id="UP000184384">
    <property type="component" value="Unassembled WGS sequence"/>
</dbReference>
<accession>A0A1M5I0H6</accession>